<gene>
    <name evidence="3" type="ORF">HCK00_03635</name>
</gene>
<feature type="domain" description="Ferritin-like diiron" evidence="2">
    <location>
        <begin position="1"/>
        <end position="118"/>
    </location>
</feature>
<proteinExistence type="predicted"/>
<dbReference type="InterPro" id="IPR012347">
    <property type="entry name" value="Ferritin-like"/>
</dbReference>
<accession>A0ABX1BTW2</accession>
<organism evidence="3 4">
    <name type="scientific">Streptomyces zingiberis</name>
    <dbReference type="NCBI Taxonomy" id="2053010"/>
    <lineage>
        <taxon>Bacteria</taxon>
        <taxon>Bacillati</taxon>
        <taxon>Actinomycetota</taxon>
        <taxon>Actinomycetes</taxon>
        <taxon>Kitasatosporales</taxon>
        <taxon>Streptomycetaceae</taxon>
        <taxon>Streptomyces</taxon>
    </lineage>
</organism>
<protein>
    <submittedName>
        <fullName evidence="3">Rubrerythrin family protein</fullName>
    </submittedName>
</protein>
<feature type="domain" description="Ferritin-like diiron" evidence="2">
    <location>
        <begin position="138"/>
        <end position="269"/>
    </location>
</feature>
<dbReference type="PANTHER" id="PTHR33746">
    <property type="entry name" value="RUBRERYTHRIN"/>
    <property type="match status" value="1"/>
</dbReference>
<reference evidence="3 4" key="1">
    <citation type="submission" date="2020-03" db="EMBL/GenBank/DDBJ databases">
        <title>WGS of actinomycetes isolated from Thailand.</title>
        <authorList>
            <person name="Thawai C."/>
        </authorList>
    </citation>
    <scope>NUCLEOTIDE SEQUENCE [LARGE SCALE GENOMIC DNA]</scope>
    <source>
        <strain evidence="3 4">PLAI 1-29</strain>
    </source>
</reference>
<name>A0ABX1BTW2_9ACTN</name>
<dbReference type="Gene3D" id="1.20.1260.10">
    <property type="match status" value="2"/>
</dbReference>
<dbReference type="PROSITE" id="PS50905">
    <property type="entry name" value="FERRITIN_LIKE"/>
    <property type="match status" value="2"/>
</dbReference>
<keyword evidence="4" id="KW-1185">Reference proteome</keyword>
<evidence type="ECO:0000259" key="2">
    <source>
        <dbReference type="PROSITE" id="PS50905"/>
    </source>
</evidence>
<sequence>MGGESFANASYRFFAAQAQREKQPEAATAFRRTARTELWEHFSELAELVDAVGDDESNLRKAIQGETHEAREMYPDYADQARRDGDENAAELFTEIAADENEHREAFTEALEAITGKGGRVPAPPTVDPVEVPAGEPQVTSPRTRANLEAALHGEALANASYLLYARQAERSGNHALARLFRGVAQVELREHFASEAALAGLVSDTRSNLRTAISGERYESTVVYPAYAERARRAGDEEAAALFTDIAGDERRHAELFTRVLRGIGHPGHGHGRHGNHPQGGTGQAAG</sequence>
<dbReference type="InterPro" id="IPR009078">
    <property type="entry name" value="Ferritin-like_SF"/>
</dbReference>
<dbReference type="SUPFAM" id="SSF47240">
    <property type="entry name" value="Ferritin-like"/>
    <property type="match status" value="2"/>
</dbReference>
<evidence type="ECO:0000256" key="1">
    <source>
        <dbReference type="SAM" id="MobiDB-lite"/>
    </source>
</evidence>
<evidence type="ECO:0000313" key="4">
    <source>
        <dbReference type="Proteomes" id="UP000695264"/>
    </source>
</evidence>
<comment type="caution">
    <text evidence="3">The sequence shown here is derived from an EMBL/GenBank/DDBJ whole genome shotgun (WGS) entry which is preliminary data.</text>
</comment>
<dbReference type="InterPro" id="IPR003251">
    <property type="entry name" value="Rr_diiron-bd_dom"/>
</dbReference>
<dbReference type="EMBL" id="JAATEN010000002">
    <property type="protein sequence ID" value="NJP99657.1"/>
    <property type="molecule type" value="Genomic_DNA"/>
</dbReference>
<evidence type="ECO:0000313" key="3">
    <source>
        <dbReference type="EMBL" id="NJP99657.1"/>
    </source>
</evidence>
<dbReference type="Proteomes" id="UP000695264">
    <property type="component" value="Unassembled WGS sequence"/>
</dbReference>
<feature type="compositionally biased region" description="Gly residues" evidence="1">
    <location>
        <begin position="279"/>
        <end position="288"/>
    </location>
</feature>
<dbReference type="CDD" id="cd01041">
    <property type="entry name" value="Rubrerythrin"/>
    <property type="match status" value="2"/>
</dbReference>
<dbReference type="InterPro" id="IPR009040">
    <property type="entry name" value="Ferritin-like_diiron"/>
</dbReference>
<dbReference type="Pfam" id="PF02915">
    <property type="entry name" value="Rubrerythrin"/>
    <property type="match status" value="2"/>
</dbReference>
<dbReference type="InterPro" id="IPR052753">
    <property type="entry name" value="Rbr2/Nigerythrin"/>
</dbReference>
<feature type="region of interest" description="Disordered" evidence="1">
    <location>
        <begin position="264"/>
        <end position="288"/>
    </location>
</feature>
<dbReference type="PANTHER" id="PTHR33746:SF4">
    <property type="entry name" value="RUBRERYTHRIN"/>
    <property type="match status" value="1"/>
</dbReference>